<evidence type="ECO:0000256" key="2">
    <source>
        <dbReference type="ARBA" id="ARBA00010617"/>
    </source>
</evidence>
<dbReference type="OMA" id="MDMRYLE"/>
<dbReference type="PRINTS" id="PR00463">
    <property type="entry name" value="EP450I"/>
</dbReference>
<dbReference type="GO" id="GO:0016705">
    <property type="term" value="F:oxidoreductase activity, acting on paired donors, with incorporation or reduction of molecular oxygen"/>
    <property type="evidence" value="ECO:0007669"/>
    <property type="project" value="InterPro"/>
</dbReference>
<dbReference type="InterPro" id="IPR050196">
    <property type="entry name" value="Cytochrome_P450_Monoox"/>
</dbReference>
<comment type="similarity">
    <text evidence="2">Belongs to the cytochrome P450 family.</text>
</comment>
<dbReference type="PRINTS" id="PR00385">
    <property type="entry name" value="P450"/>
</dbReference>
<dbReference type="InterPro" id="IPR001128">
    <property type="entry name" value="Cyt_P450"/>
</dbReference>
<evidence type="ECO:0000256" key="5">
    <source>
        <dbReference type="ARBA" id="ARBA00023033"/>
    </source>
</evidence>
<evidence type="ECO:0000256" key="1">
    <source>
        <dbReference type="ARBA" id="ARBA00001971"/>
    </source>
</evidence>
<keyword evidence="7" id="KW-1185">Reference proteome</keyword>
<keyword evidence="5" id="KW-0560">Oxidoreductase</keyword>
<dbReference type="Gene3D" id="1.10.630.10">
    <property type="entry name" value="Cytochrome P450"/>
    <property type="match status" value="1"/>
</dbReference>
<accession>A0A1I8B1P2</accession>
<dbReference type="Proteomes" id="UP000095281">
    <property type="component" value="Unplaced"/>
</dbReference>
<proteinExistence type="inferred from homology"/>
<keyword evidence="4 6" id="KW-0408">Iron</keyword>
<dbReference type="Pfam" id="PF00067">
    <property type="entry name" value="p450"/>
    <property type="match status" value="1"/>
</dbReference>
<dbReference type="PANTHER" id="PTHR24291">
    <property type="entry name" value="CYTOCHROME P450 FAMILY 4"/>
    <property type="match status" value="1"/>
</dbReference>
<dbReference type="GO" id="GO:0005506">
    <property type="term" value="F:iron ion binding"/>
    <property type="evidence" value="ECO:0007669"/>
    <property type="project" value="InterPro"/>
</dbReference>
<dbReference type="WBParaSite" id="MhA1_Contig1189.frz3.gene10">
    <property type="protein sequence ID" value="MhA1_Contig1189.frz3.gene10"/>
    <property type="gene ID" value="MhA1_Contig1189.frz3.gene10"/>
</dbReference>
<keyword evidence="6" id="KW-0479">Metal-binding</keyword>
<sequence length="505" mass="58843">MLIAPQFLILFLFILCTILLYRHIKLRSQLVGVPSPRSCILLGHVLIIKPDIEGFIDQLMGMTQLYPEHPRMTLFWIGPIPTLMIYSARLVESLFSNNNHINKGMSYDMLRPWLGNGLLTNSGEGWRARRKLLTPTFHYEILKSFLNVFNYQADILVRKLHNLVNKTEGCIDDITPIISLCTLDIICETSMGRSVNAQQEEDSDYVKAVHCINDIIQHRQKNPLVWPDLFFWLFGEGKKHEWSLNILKSFTRKVIIERKAERKQQKINQEINTERRLAFLDLLLKMEQNGDLNENDVQEEVDTFMFEGHDTTAAAIVWSLFMLGCHLEDQQKCYEEIQSVCGNSDNLCFETLGKLTFLECFIKESLRLYPSVPLIARRLNCDAEIGGHIFPANTQIIINIYQIHRDPEHWDDAEKFMPERFLTDKIRDRHPFAFVPFAAGSRNCIGQRFALLEEKTLLVWILKNFHVKSLERRDQLRTKSELILRQAKSVKLLLTPRMKKEINNN</sequence>
<dbReference type="GO" id="GO:0020037">
    <property type="term" value="F:heme binding"/>
    <property type="evidence" value="ECO:0007669"/>
    <property type="project" value="InterPro"/>
</dbReference>
<dbReference type="InterPro" id="IPR002401">
    <property type="entry name" value="Cyt_P450_E_grp-I"/>
</dbReference>
<comment type="cofactor">
    <cofactor evidence="1 6">
        <name>heme</name>
        <dbReference type="ChEBI" id="CHEBI:30413"/>
    </cofactor>
</comment>
<evidence type="ECO:0000256" key="3">
    <source>
        <dbReference type="ARBA" id="ARBA00022617"/>
    </source>
</evidence>
<dbReference type="SUPFAM" id="SSF48264">
    <property type="entry name" value="Cytochrome P450"/>
    <property type="match status" value="1"/>
</dbReference>
<feature type="binding site" description="axial binding residue" evidence="6">
    <location>
        <position position="444"/>
    </location>
    <ligand>
        <name>heme</name>
        <dbReference type="ChEBI" id="CHEBI:30413"/>
    </ligand>
    <ligandPart>
        <name>Fe</name>
        <dbReference type="ChEBI" id="CHEBI:18248"/>
    </ligandPart>
</feature>
<evidence type="ECO:0000256" key="4">
    <source>
        <dbReference type="ARBA" id="ARBA00023004"/>
    </source>
</evidence>
<keyword evidence="3 6" id="KW-0349">Heme</keyword>
<reference evidence="8" key="1">
    <citation type="submission" date="2016-11" db="UniProtKB">
        <authorList>
            <consortium name="WormBaseParasite"/>
        </authorList>
    </citation>
    <scope>IDENTIFICATION</scope>
</reference>
<evidence type="ECO:0000313" key="7">
    <source>
        <dbReference type="Proteomes" id="UP000095281"/>
    </source>
</evidence>
<keyword evidence="5" id="KW-0503">Monooxygenase</keyword>
<dbReference type="PANTHER" id="PTHR24291:SF194">
    <property type="entry name" value="CYTOCHROME P450 FAMILY"/>
    <property type="match status" value="1"/>
</dbReference>
<protein>
    <submittedName>
        <fullName evidence="8">Cytochrome P450</fullName>
    </submittedName>
</protein>
<dbReference type="AlphaFoldDB" id="A0A1I8B1P2"/>
<evidence type="ECO:0000313" key="8">
    <source>
        <dbReference type="WBParaSite" id="MhA1_Contig1189.frz3.gene10"/>
    </source>
</evidence>
<organism evidence="7 8">
    <name type="scientific">Meloidogyne hapla</name>
    <name type="common">Root-knot nematode worm</name>
    <dbReference type="NCBI Taxonomy" id="6305"/>
    <lineage>
        <taxon>Eukaryota</taxon>
        <taxon>Metazoa</taxon>
        <taxon>Ecdysozoa</taxon>
        <taxon>Nematoda</taxon>
        <taxon>Chromadorea</taxon>
        <taxon>Rhabditida</taxon>
        <taxon>Tylenchina</taxon>
        <taxon>Tylenchomorpha</taxon>
        <taxon>Tylenchoidea</taxon>
        <taxon>Meloidogynidae</taxon>
        <taxon>Meloidogyninae</taxon>
        <taxon>Meloidogyne</taxon>
    </lineage>
</organism>
<name>A0A1I8B1P2_MELHA</name>
<dbReference type="GO" id="GO:0004497">
    <property type="term" value="F:monooxygenase activity"/>
    <property type="evidence" value="ECO:0007669"/>
    <property type="project" value="UniProtKB-KW"/>
</dbReference>
<evidence type="ECO:0000256" key="6">
    <source>
        <dbReference type="PIRSR" id="PIRSR602401-1"/>
    </source>
</evidence>
<dbReference type="InterPro" id="IPR036396">
    <property type="entry name" value="Cyt_P450_sf"/>
</dbReference>